<organism evidence="2 3">
    <name type="scientific">Maledivibacter halophilus</name>
    <dbReference type="NCBI Taxonomy" id="36842"/>
    <lineage>
        <taxon>Bacteria</taxon>
        <taxon>Bacillati</taxon>
        <taxon>Bacillota</taxon>
        <taxon>Clostridia</taxon>
        <taxon>Peptostreptococcales</taxon>
        <taxon>Caminicellaceae</taxon>
        <taxon>Maledivibacter</taxon>
    </lineage>
</organism>
<dbReference type="EMBL" id="FUZT01000005">
    <property type="protein sequence ID" value="SKC70100.1"/>
    <property type="molecule type" value="Genomic_DNA"/>
</dbReference>
<dbReference type="PROSITE" id="PS51918">
    <property type="entry name" value="RADICAL_SAM"/>
    <property type="match status" value="1"/>
</dbReference>
<dbReference type="SUPFAM" id="SSF102114">
    <property type="entry name" value="Radical SAM enzymes"/>
    <property type="match status" value="1"/>
</dbReference>
<dbReference type="InterPro" id="IPR023404">
    <property type="entry name" value="rSAM_horseshoe"/>
</dbReference>
<name>A0A1T5L2F2_9FIRM</name>
<dbReference type="InterPro" id="IPR007197">
    <property type="entry name" value="rSAM"/>
</dbReference>
<dbReference type="SFLD" id="SFLDG01065">
    <property type="entry name" value="anaerobic_coproporphyrinogen-I"/>
    <property type="match status" value="1"/>
</dbReference>
<feature type="domain" description="Radical SAM core" evidence="1">
    <location>
        <begin position="169"/>
        <end position="414"/>
    </location>
</feature>
<evidence type="ECO:0000259" key="1">
    <source>
        <dbReference type="PROSITE" id="PS51918"/>
    </source>
</evidence>
<protein>
    <submittedName>
        <fullName evidence="2">Oxygen-independent coproporphyrinogen-3 oxidase</fullName>
    </submittedName>
</protein>
<dbReference type="OrthoDB" id="9808022at2"/>
<dbReference type="GO" id="GO:0005737">
    <property type="term" value="C:cytoplasm"/>
    <property type="evidence" value="ECO:0007669"/>
    <property type="project" value="TreeGrafter"/>
</dbReference>
<keyword evidence="3" id="KW-1185">Reference proteome</keyword>
<gene>
    <name evidence="2" type="ORF">SAMN02194393_02374</name>
</gene>
<evidence type="ECO:0000313" key="2">
    <source>
        <dbReference type="EMBL" id="SKC70100.1"/>
    </source>
</evidence>
<proteinExistence type="predicted"/>
<reference evidence="2 3" key="1">
    <citation type="submission" date="2017-02" db="EMBL/GenBank/DDBJ databases">
        <authorList>
            <person name="Peterson S.W."/>
        </authorList>
    </citation>
    <scope>NUCLEOTIDE SEQUENCE [LARGE SCALE GENOMIC DNA]</scope>
    <source>
        <strain evidence="2 3">M1</strain>
    </source>
</reference>
<dbReference type="NCBIfam" id="TIGR03994">
    <property type="entry name" value="rSAM_HemZ"/>
    <property type="match status" value="1"/>
</dbReference>
<dbReference type="PANTHER" id="PTHR13932">
    <property type="entry name" value="COPROPORPHYRINIGEN III OXIDASE"/>
    <property type="match status" value="1"/>
</dbReference>
<dbReference type="Pfam" id="PF04055">
    <property type="entry name" value="Radical_SAM"/>
    <property type="match status" value="1"/>
</dbReference>
<dbReference type="SFLD" id="SFLDF00310">
    <property type="entry name" value="oxygen-independent_coproporphy"/>
    <property type="match status" value="1"/>
</dbReference>
<dbReference type="AlphaFoldDB" id="A0A1T5L2F2"/>
<dbReference type="RefSeq" id="WP_079491869.1">
    <property type="nucleotide sequence ID" value="NZ_FUZT01000005.1"/>
</dbReference>
<dbReference type="InterPro" id="IPR058240">
    <property type="entry name" value="rSAM_sf"/>
</dbReference>
<dbReference type="SMART" id="SM00729">
    <property type="entry name" value="Elp3"/>
    <property type="match status" value="1"/>
</dbReference>
<dbReference type="InterPro" id="IPR023995">
    <property type="entry name" value="HemZ"/>
</dbReference>
<accession>A0A1T5L2F2</accession>
<dbReference type="InterPro" id="IPR006638">
    <property type="entry name" value="Elp3/MiaA/NifB-like_rSAM"/>
</dbReference>
<dbReference type="Gene3D" id="3.80.30.20">
    <property type="entry name" value="tm_1862 like domain"/>
    <property type="match status" value="1"/>
</dbReference>
<dbReference type="InterPro" id="IPR034505">
    <property type="entry name" value="Coproporphyrinogen-III_oxidase"/>
</dbReference>
<sequence length="494" mass="57454">MINVLLRGHDFRHDIEELIKVFGLFKDIAFISEEREYNNRNDFFLINEVIEKEEKCFIRTKLSKDNQLLRIHDTSYIINLKDSDIKRRKELKRNIKVNIFDILVTIFNNDIPWGILTGIRPTKIVHEFLDNNKSVEGIKQILKDDYRISSEKIELLMDIALCERKYIYPINEDLVSVYVSIPFCPTRCIYCSFPSNPIKEGSNKIEDYLEALYNEIQMTSELLKEANKKVESIYIGGGTPTTLSWLQLDNLIKCLRKSFDTSELKEFTVEAGRPDTIDIDKLKTLKENGIDRISINPQTMNLKTLELIGRKHTPQEIERAFYSARRAGFDTVNMDIIIGLPGEGIDEVQNTMEAIKTLDPENLTVHTLAVKRSSRLKGALGEFKMCDEDLVKEMLAITKEYTYRIGLHPYYMYRQKYMVGNLENVGYCKKGHECLYNMQIMEEKQSIIALGAGGVSKIVFPMENRLERVPNVKNVDEYIKRVDEMVKRKRKQII</sequence>
<dbReference type="STRING" id="36842.SAMN02194393_02374"/>
<evidence type="ECO:0000313" key="3">
    <source>
        <dbReference type="Proteomes" id="UP000190285"/>
    </source>
</evidence>
<dbReference type="PANTHER" id="PTHR13932:SF1">
    <property type="entry name" value="OXYGEN-INDEPENDENT COPROPORPHYRINOGEN-III OXIDASE-LIKE PROTEIN HEMZ"/>
    <property type="match status" value="1"/>
</dbReference>
<dbReference type="GO" id="GO:0051539">
    <property type="term" value="F:4 iron, 4 sulfur cluster binding"/>
    <property type="evidence" value="ECO:0007669"/>
    <property type="project" value="TreeGrafter"/>
</dbReference>
<dbReference type="SFLD" id="SFLDG01082">
    <property type="entry name" value="B12-binding_domain_containing"/>
    <property type="match status" value="1"/>
</dbReference>
<dbReference type="Proteomes" id="UP000190285">
    <property type="component" value="Unassembled WGS sequence"/>
</dbReference>
<dbReference type="GO" id="GO:0003824">
    <property type="term" value="F:catalytic activity"/>
    <property type="evidence" value="ECO:0007669"/>
    <property type="project" value="InterPro"/>
</dbReference>
<dbReference type="GO" id="GO:0006779">
    <property type="term" value="P:porphyrin-containing compound biosynthetic process"/>
    <property type="evidence" value="ECO:0007669"/>
    <property type="project" value="TreeGrafter"/>
</dbReference>
<dbReference type="SFLD" id="SFLDS00029">
    <property type="entry name" value="Radical_SAM"/>
    <property type="match status" value="1"/>
</dbReference>
<dbReference type="CDD" id="cd01335">
    <property type="entry name" value="Radical_SAM"/>
    <property type="match status" value="1"/>
</dbReference>